<comment type="caution">
    <text evidence="5">The sequence shown here is derived from an EMBL/GenBank/DDBJ whole genome shotgun (WGS) entry which is preliminary data.</text>
</comment>
<keyword evidence="2" id="KW-0378">Hydrolase</keyword>
<protein>
    <recommendedName>
        <fullName evidence="4">RNA exonuclease 1 homolog-like domain-containing protein</fullName>
    </recommendedName>
</protein>
<dbReference type="GO" id="GO:0003676">
    <property type="term" value="F:nucleic acid binding"/>
    <property type="evidence" value="ECO:0007669"/>
    <property type="project" value="InterPro"/>
</dbReference>
<accession>A0A212C5H3</accession>
<evidence type="ECO:0000256" key="2">
    <source>
        <dbReference type="ARBA" id="ARBA00022801"/>
    </source>
</evidence>
<evidence type="ECO:0000313" key="5">
    <source>
        <dbReference type="EMBL" id="OWK01219.1"/>
    </source>
</evidence>
<feature type="region of interest" description="Disordered" evidence="3">
    <location>
        <begin position="18"/>
        <end position="37"/>
    </location>
</feature>
<dbReference type="Gene3D" id="3.30.420.10">
    <property type="entry name" value="Ribonuclease H-like superfamily/Ribonuclease H"/>
    <property type="match status" value="1"/>
</dbReference>
<gene>
    <name evidence="5" type="ORF">Celaphus_00018231</name>
</gene>
<dbReference type="GO" id="GO:0005634">
    <property type="term" value="C:nucleus"/>
    <property type="evidence" value="ECO:0007669"/>
    <property type="project" value="TreeGrafter"/>
</dbReference>
<feature type="domain" description="RNA exonuclease 1 homolog-like" evidence="4">
    <location>
        <begin position="2"/>
        <end position="35"/>
    </location>
</feature>
<dbReference type="InterPro" id="IPR036397">
    <property type="entry name" value="RNaseH_sf"/>
</dbReference>
<dbReference type="InterPro" id="IPR047021">
    <property type="entry name" value="REXO1/3/4-like"/>
</dbReference>
<dbReference type="Pfam" id="PF15870">
    <property type="entry name" value="EloA-BP1"/>
    <property type="match status" value="1"/>
</dbReference>
<reference evidence="5 6" key="1">
    <citation type="journal article" date="2018" name="Mol. Genet. Genomics">
        <title>The red deer Cervus elaphus genome CerEla1.0: sequencing, annotating, genes, and chromosomes.</title>
        <authorList>
            <person name="Bana N.A."/>
            <person name="Nyiri A."/>
            <person name="Nagy J."/>
            <person name="Frank K."/>
            <person name="Nagy T."/>
            <person name="Steger V."/>
            <person name="Schiller M."/>
            <person name="Lakatos P."/>
            <person name="Sugar L."/>
            <person name="Horn P."/>
            <person name="Barta E."/>
            <person name="Orosz L."/>
        </authorList>
    </citation>
    <scope>NUCLEOTIDE SEQUENCE [LARGE SCALE GENOMIC DNA]</scope>
    <source>
        <strain evidence="5">Hungarian</strain>
    </source>
</reference>
<name>A0A212C5H3_CEREH</name>
<feature type="non-terminal residue" evidence="5">
    <location>
        <position position="258"/>
    </location>
</feature>
<dbReference type="PANTHER" id="PTHR12801:SF152">
    <property type="entry name" value="EXONUCLEASE DOMAIN-CONTAINING PROTEIN"/>
    <property type="match status" value="1"/>
</dbReference>
<keyword evidence="1" id="KW-0540">Nuclease</keyword>
<sequence length="258" mass="29478">MLYRHLKDYLLTEEQVRENNYPQPNPEKSESILLNPGMTKTRVNDHKKTCCRCGKIYGVTSTGRHSRTEGCHYHFDRVLSHKVLGSLERRYSCYRAVLGSPGHHVHNQRENQGGFVKTSVVFPPLVRNHRVFAVSWEVARCLFSGVVEDDLKNMKTSVRDVQTILLNLFSADTILIGHSFEHSLSALKCYAAKGLELTPVTVMDPSLQVVCDTFVKPDEEVIDYNTRFLIDVSFFIFCFHNHLIFLLHPLQPGTVSKT</sequence>
<evidence type="ECO:0000259" key="4">
    <source>
        <dbReference type="Pfam" id="PF15870"/>
    </source>
</evidence>
<dbReference type="InterPro" id="IPR031736">
    <property type="entry name" value="REXO1-like_dom"/>
</dbReference>
<dbReference type="OrthoDB" id="206335at2759"/>
<proteinExistence type="predicted"/>
<evidence type="ECO:0000313" key="6">
    <source>
        <dbReference type="Proteomes" id="UP000242450"/>
    </source>
</evidence>
<dbReference type="Proteomes" id="UP000242450">
    <property type="component" value="Chromosome 29"/>
</dbReference>
<evidence type="ECO:0000256" key="3">
    <source>
        <dbReference type="SAM" id="MobiDB-lite"/>
    </source>
</evidence>
<dbReference type="GO" id="GO:0004527">
    <property type="term" value="F:exonuclease activity"/>
    <property type="evidence" value="ECO:0007669"/>
    <property type="project" value="InterPro"/>
</dbReference>
<evidence type="ECO:0000256" key="1">
    <source>
        <dbReference type="ARBA" id="ARBA00022722"/>
    </source>
</evidence>
<dbReference type="AlphaFoldDB" id="A0A212C5H3"/>
<keyword evidence="6" id="KW-1185">Reference proteome</keyword>
<dbReference type="EMBL" id="MKHE01000029">
    <property type="protein sequence ID" value="OWK01219.1"/>
    <property type="molecule type" value="Genomic_DNA"/>
</dbReference>
<organism evidence="5 6">
    <name type="scientific">Cervus elaphus hippelaphus</name>
    <name type="common">European red deer</name>
    <dbReference type="NCBI Taxonomy" id="46360"/>
    <lineage>
        <taxon>Eukaryota</taxon>
        <taxon>Metazoa</taxon>
        <taxon>Chordata</taxon>
        <taxon>Craniata</taxon>
        <taxon>Vertebrata</taxon>
        <taxon>Euteleostomi</taxon>
        <taxon>Mammalia</taxon>
        <taxon>Eutheria</taxon>
        <taxon>Laurasiatheria</taxon>
        <taxon>Artiodactyla</taxon>
        <taxon>Ruminantia</taxon>
        <taxon>Pecora</taxon>
        <taxon>Cervidae</taxon>
        <taxon>Cervinae</taxon>
        <taxon>Cervus</taxon>
    </lineage>
</organism>
<dbReference type="PANTHER" id="PTHR12801">
    <property type="entry name" value="RNA EXONUCLEASE REXO1 / RECO3 FAMILY MEMBER-RELATED"/>
    <property type="match status" value="1"/>
</dbReference>